<dbReference type="Gene3D" id="2.150.10.10">
    <property type="entry name" value="Serralysin-like metalloprotease, C-terminal"/>
    <property type="match status" value="6"/>
</dbReference>
<dbReference type="RefSeq" id="WP_100160881.1">
    <property type="nucleotide sequence ID" value="NZ_PGTB01000001.1"/>
</dbReference>
<dbReference type="InterPro" id="IPR015919">
    <property type="entry name" value="Cadherin-like_sf"/>
</dbReference>
<dbReference type="Gene3D" id="2.60.40.60">
    <property type="entry name" value="Cadherins"/>
    <property type="match status" value="5"/>
</dbReference>
<protein>
    <recommendedName>
        <fullName evidence="9">Cadherin domain-containing protein</fullName>
    </recommendedName>
</protein>
<dbReference type="SMART" id="SM00112">
    <property type="entry name" value="CA"/>
    <property type="match status" value="5"/>
</dbReference>
<dbReference type="SUPFAM" id="SSF51120">
    <property type="entry name" value="beta-Roll"/>
    <property type="match status" value="5"/>
</dbReference>
<keyword evidence="6" id="KW-0843">Virulence</keyword>
<feature type="compositionally biased region" description="Polar residues" evidence="8">
    <location>
        <begin position="1470"/>
        <end position="1483"/>
    </location>
</feature>
<dbReference type="InterPro" id="IPR001343">
    <property type="entry name" value="Hemolysn_Ca-bd"/>
</dbReference>
<dbReference type="GO" id="GO:0005576">
    <property type="term" value="C:extracellular region"/>
    <property type="evidence" value="ECO:0007669"/>
    <property type="project" value="InterPro"/>
</dbReference>
<feature type="domain" description="Cadherin" evidence="9">
    <location>
        <begin position="540"/>
        <end position="636"/>
    </location>
</feature>
<feature type="compositionally biased region" description="Basic and acidic residues" evidence="8">
    <location>
        <begin position="1508"/>
        <end position="1520"/>
    </location>
</feature>
<dbReference type="Pfam" id="PF00353">
    <property type="entry name" value="HemolysinCabind"/>
    <property type="match status" value="11"/>
</dbReference>
<evidence type="ECO:0000256" key="1">
    <source>
        <dbReference type="ARBA" id="ARBA00004370"/>
    </source>
</evidence>
<dbReference type="GO" id="GO:0007156">
    <property type="term" value="P:homophilic cell adhesion via plasma membrane adhesion molecules"/>
    <property type="evidence" value="ECO:0007669"/>
    <property type="project" value="InterPro"/>
</dbReference>
<proteinExistence type="predicted"/>
<evidence type="ECO:0000256" key="6">
    <source>
        <dbReference type="ARBA" id="ARBA00023026"/>
    </source>
</evidence>
<feature type="compositionally biased region" description="Basic and acidic residues" evidence="8">
    <location>
        <begin position="1094"/>
        <end position="1105"/>
    </location>
</feature>
<evidence type="ECO:0000313" key="10">
    <source>
        <dbReference type="EMBL" id="PJE38752.1"/>
    </source>
</evidence>
<dbReference type="GO" id="GO:0090729">
    <property type="term" value="F:toxin activity"/>
    <property type="evidence" value="ECO:0007669"/>
    <property type="project" value="UniProtKB-KW"/>
</dbReference>
<keyword evidence="2" id="KW-0800">Toxin</keyword>
<dbReference type="PRINTS" id="PR01488">
    <property type="entry name" value="RTXTOXINA"/>
</dbReference>
<keyword evidence="5" id="KW-1133">Transmembrane helix</keyword>
<dbReference type="EMBL" id="PGTB01000001">
    <property type="protein sequence ID" value="PJE38752.1"/>
    <property type="molecule type" value="Genomic_DNA"/>
</dbReference>
<dbReference type="PANTHER" id="PTHR24026:SF126">
    <property type="entry name" value="PROTOCADHERIN FAT 4"/>
    <property type="match status" value="1"/>
</dbReference>
<dbReference type="PRINTS" id="PR00205">
    <property type="entry name" value="CADHERIN"/>
</dbReference>
<reference evidence="10 11" key="1">
    <citation type="journal article" date="2018" name="Int. J. Syst. Evol. Microbiol.">
        <title>Pseudooceanicola lipolyticus sp. nov., a marine alphaproteobacterium, reclassification of Oceanicola flagellatus as Pseudooceanicola flagellatus comb. nov. and emended description of the genus Pseudooceanicola.</title>
        <authorList>
            <person name="Huang M.-M."/>
            <person name="Guo L.-L."/>
            <person name="Wu Y.-H."/>
            <person name="Lai Q.-L."/>
            <person name="Shao Z.-Z."/>
            <person name="Wang C.-S."/>
            <person name="Wu M."/>
            <person name="Xu X.-W."/>
        </authorList>
    </citation>
    <scope>NUCLEOTIDE SEQUENCE [LARGE SCALE GENOMIC DNA]</scope>
    <source>
        <strain evidence="10 11">157</strain>
    </source>
</reference>
<organism evidence="10 11">
    <name type="scientific">Pseudooceanicola lipolyticus</name>
    <dbReference type="NCBI Taxonomy" id="2029104"/>
    <lineage>
        <taxon>Bacteria</taxon>
        <taxon>Pseudomonadati</taxon>
        <taxon>Pseudomonadota</taxon>
        <taxon>Alphaproteobacteria</taxon>
        <taxon>Rhodobacterales</taxon>
        <taxon>Paracoccaceae</taxon>
        <taxon>Pseudooceanicola</taxon>
    </lineage>
</organism>
<dbReference type="GO" id="GO:0005509">
    <property type="term" value="F:calcium ion binding"/>
    <property type="evidence" value="ECO:0007669"/>
    <property type="project" value="InterPro"/>
</dbReference>
<dbReference type="PROSITE" id="PS00330">
    <property type="entry name" value="HEMOLYSIN_CALCIUM"/>
    <property type="match status" value="11"/>
</dbReference>
<feature type="domain" description="Cadherin" evidence="9">
    <location>
        <begin position="828"/>
        <end position="922"/>
    </location>
</feature>
<evidence type="ECO:0000256" key="2">
    <source>
        <dbReference type="ARBA" id="ARBA00022656"/>
    </source>
</evidence>
<comment type="subcellular location">
    <subcellularLocation>
        <location evidence="1">Membrane</location>
    </subcellularLocation>
</comment>
<dbReference type="CDD" id="cd11304">
    <property type="entry name" value="Cadherin_repeat"/>
    <property type="match status" value="5"/>
</dbReference>
<evidence type="ECO:0000256" key="3">
    <source>
        <dbReference type="ARBA" id="ARBA00022692"/>
    </source>
</evidence>
<dbReference type="SUPFAM" id="SSF69304">
    <property type="entry name" value="Tricorn protease N-terminal domain"/>
    <property type="match status" value="1"/>
</dbReference>
<evidence type="ECO:0000259" key="9">
    <source>
        <dbReference type="PROSITE" id="PS50268"/>
    </source>
</evidence>
<keyword evidence="7" id="KW-0472">Membrane</keyword>
<dbReference type="OrthoDB" id="5242130at2"/>
<feature type="region of interest" description="Disordered" evidence="8">
    <location>
        <begin position="1081"/>
        <end position="1105"/>
    </location>
</feature>
<dbReference type="PRINTS" id="PR00313">
    <property type="entry name" value="CABNDNGRPT"/>
</dbReference>
<evidence type="ECO:0000313" key="11">
    <source>
        <dbReference type="Proteomes" id="UP000231553"/>
    </source>
</evidence>
<name>A0A2M8J7K1_9RHOB</name>
<dbReference type="InterPro" id="IPR011049">
    <property type="entry name" value="Serralysin-like_metalloprot_C"/>
</dbReference>
<dbReference type="Proteomes" id="UP000231553">
    <property type="component" value="Unassembled WGS sequence"/>
</dbReference>
<dbReference type="Pfam" id="PF00028">
    <property type="entry name" value="Cadherin"/>
    <property type="match status" value="5"/>
</dbReference>
<dbReference type="InterPro" id="IPR018511">
    <property type="entry name" value="Hemolysin-typ_Ca-bd_CS"/>
</dbReference>
<feature type="domain" description="Cadherin" evidence="9">
    <location>
        <begin position="732"/>
        <end position="828"/>
    </location>
</feature>
<sequence length="1643" mass="169212">MTFRLFFSADTGSDGFEPYISDGTALGTFQVVDLNPGAGDGIFQFLPGPDGPAPFMVFYGTDGSDGGEPYVSDGTAQGTFRLADINPGAGDSEAWIRNFFYDDGRVYFAARDANAGSGRGLELYVTDGTSLGTRRLTDLNTGPGDASPSVIGAIDGKILFDASDGTNTNLYAYDPATDAVTTLDTGLASQGRRGIEFNGAFLFAANDGVDGSELWTTDGTAAGTQLLKDINTSGGSFPSAFVEFNGEVYFVADDGTTGQELWKTDGTTGGTVLVSDIFAGAGSSNISSMRVIGDNILFAARDSLGNSELWKVASNGTVSLVKDIRAGGSSSPSGMTEIGATGTAVFSATDDTNGQELWITDGTTAGTQLLKDINPGGTGGSVFNFHKVNDLVFFTANDGTNGRELWVTDGTEAGTEMVEDLTPGAAGTNFDVFAIQDINGAPGTPTLDANTISETAEVDTVVGTVSAVDPDNDSLSFTLTEDAGGRFRIGSNGKIRVDGALDFETNQTHQVTVRATDPDGLFSERTFTLQVLDENEEPVIGALSNASVAERSAKGTDVGTVAVTDPQGDDLTYELTDDAGGRFRITQTGVIKVDGALDFEANASHDVTVRVTDTDGFIDTETFTISVTDVAEDPVIGTLSNKTVDEGAANGTDVGTVSATDPQDEDLTFALTDDAGGRFRINQNGVIKVDGTLDHETDASHNVTVRVTDEEGNTDSKSFSITVGDVDEDPEFNLLFSASVKEDIPVGSVVGTVGAVDPEGGAITYALTDDAGGRFRISATGVVRVKDMLDFETNRNHTITIEARDTAGNRDTTSTTIAVLDVDDLPVLDAVSVFVTPENMPAGAVVATLQASDPQGETVTFTLANNTSRFAINQSGEIRLVGSLDYETDSSHRIRVQLTDPTGNKVTESITIPVSDAAEPTEGHDVLAGTFLGDRIDALGGNDVVRGFAANDVLIGNKGDDQLFGQAGNDSLEGGKGNDLLVGGIGADEIDGGAGNDTVSFTDAQSRVIADLSNTNPNGGEATGDIYRNVEALLGSNFSDIFGGDAGKNRILGFAGNDAIDGRDGKDTILGGAGNDSLYGGKGDDALEGGAGQDELHGGEGDDRLDGSAGIDQLFGGTGNDTLFYTVGDTIDGQAGNDQLVFSGSGVNVDLTQKTAGTIRSVESILGTAGNDEITDDDAARTIQGANGNDTLDGQGGDDILLGGKGKDRLIGGAGNDEISGDAGKDRIAAGLGNDIITLGLDGDRIDGGDGIDTLDASGVSAKTYIDLKEQAAGVDGKRSSESVSAIENVIGSDQADRIFGSDGANRIEGGAGNDIIHGLGGDDVIDGGTGRDELIGGKGDDTVLIRGDEKSADGDKGTDTLSGAKAERALKIDHENGIYRGDDTVKMTGFERFVGSRFDDTITGKQEFDDHIAGGRGADKIDGLSGLDTADYSASSKGVDVDLGRKTQKGGDAAGDRLTSIENLVGSAGNDTLSGGSDNTANMIDGGAGNDRISGGKGDDTLSGGLGKDRLDGRASGDDRMNGGDGADVLLAKDGLDRMFGDGGNDTLIFGAGDGDAADIGTGGAGSDTFVIRKGSDAEITDFTEVDRLDLSDFGFASTEGVRALTIDTPFGLFINLLEFDTQVVYLRGYDLESLTDATLIL</sequence>
<dbReference type="GO" id="GO:0005886">
    <property type="term" value="C:plasma membrane"/>
    <property type="evidence" value="ECO:0007669"/>
    <property type="project" value="UniProtKB-SubCell"/>
</dbReference>
<comment type="caution">
    <text evidence="10">The sequence shown here is derived from an EMBL/GenBank/DDBJ whole genome shotgun (WGS) entry which is preliminary data.</text>
</comment>
<feature type="domain" description="Cadherin" evidence="9">
    <location>
        <begin position="444"/>
        <end position="540"/>
    </location>
</feature>
<keyword evidence="4" id="KW-0677">Repeat</keyword>
<dbReference type="PANTHER" id="PTHR24026">
    <property type="entry name" value="FAT ATYPICAL CADHERIN-RELATED"/>
    <property type="match status" value="1"/>
</dbReference>
<feature type="domain" description="Cadherin" evidence="9">
    <location>
        <begin position="643"/>
        <end position="732"/>
    </location>
</feature>
<keyword evidence="11" id="KW-1185">Reference proteome</keyword>
<keyword evidence="3" id="KW-0812">Transmembrane</keyword>
<evidence type="ECO:0000256" key="5">
    <source>
        <dbReference type="ARBA" id="ARBA00022989"/>
    </source>
</evidence>
<dbReference type="SUPFAM" id="SSF49313">
    <property type="entry name" value="Cadherin-like"/>
    <property type="match status" value="5"/>
</dbReference>
<dbReference type="NCBIfam" id="TIGR04534">
    <property type="entry name" value="ELWxxDGT_rpt"/>
    <property type="match status" value="3"/>
</dbReference>
<dbReference type="PROSITE" id="PS50268">
    <property type="entry name" value="CADHERIN_2"/>
    <property type="match status" value="5"/>
</dbReference>
<dbReference type="InterPro" id="IPR003995">
    <property type="entry name" value="RTX_toxin_determinant-A"/>
</dbReference>
<evidence type="ECO:0000256" key="7">
    <source>
        <dbReference type="ARBA" id="ARBA00023136"/>
    </source>
</evidence>
<evidence type="ECO:0000256" key="4">
    <source>
        <dbReference type="ARBA" id="ARBA00022737"/>
    </source>
</evidence>
<accession>A0A2M8J7K1</accession>
<gene>
    <name evidence="10" type="ORF">CVM52_01100</name>
</gene>
<evidence type="ECO:0000256" key="8">
    <source>
        <dbReference type="SAM" id="MobiDB-lite"/>
    </source>
</evidence>
<dbReference type="InterPro" id="IPR030916">
    <property type="entry name" value="ELWxxDGT_rpt"/>
</dbReference>
<feature type="region of interest" description="Disordered" evidence="8">
    <location>
        <begin position="1468"/>
        <end position="1520"/>
    </location>
</feature>
<dbReference type="InterPro" id="IPR002126">
    <property type="entry name" value="Cadherin-like_dom"/>
</dbReference>